<evidence type="ECO:0000313" key="2">
    <source>
        <dbReference type="Proteomes" id="UP001430953"/>
    </source>
</evidence>
<protein>
    <submittedName>
        <fullName evidence="1">Uncharacterized protein</fullName>
    </submittedName>
</protein>
<reference evidence="1 2" key="1">
    <citation type="submission" date="2023-03" db="EMBL/GenBank/DDBJ databases">
        <title>High recombination rates correlate with genetic variation in Cardiocondyla obscurior ants.</title>
        <authorList>
            <person name="Errbii M."/>
        </authorList>
    </citation>
    <scope>NUCLEOTIDE SEQUENCE [LARGE SCALE GENOMIC DNA]</scope>
    <source>
        <strain evidence="1">Alpha-2009</strain>
        <tissue evidence="1">Whole body</tissue>
    </source>
</reference>
<sequence>MVFRPYQFSLQNNSYRGAAPATPDAFPRPPPPLRMSRMHIFNAATVICTEKSHKPVKVQECQKKKENKESVDFIIERDEGGESNSCLSWAATRSRKCGSSSRE</sequence>
<gene>
    <name evidence="1" type="ORF">PUN28_000242</name>
</gene>
<evidence type="ECO:0000313" key="1">
    <source>
        <dbReference type="EMBL" id="KAL0132318.1"/>
    </source>
</evidence>
<dbReference type="EMBL" id="JADYXP020000001">
    <property type="protein sequence ID" value="KAL0132318.1"/>
    <property type="molecule type" value="Genomic_DNA"/>
</dbReference>
<comment type="caution">
    <text evidence="1">The sequence shown here is derived from an EMBL/GenBank/DDBJ whole genome shotgun (WGS) entry which is preliminary data.</text>
</comment>
<proteinExistence type="predicted"/>
<organism evidence="1 2">
    <name type="scientific">Cardiocondyla obscurior</name>
    <dbReference type="NCBI Taxonomy" id="286306"/>
    <lineage>
        <taxon>Eukaryota</taxon>
        <taxon>Metazoa</taxon>
        <taxon>Ecdysozoa</taxon>
        <taxon>Arthropoda</taxon>
        <taxon>Hexapoda</taxon>
        <taxon>Insecta</taxon>
        <taxon>Pterygota</taxon>
        <taxon>Neoptera</taxon>
        <taxon>Endopterygota</taxon>
        <taxon>Hymenoptera</taxon>
        <taxon>Apocrita</taxon>
        <taxon>Aculeata</taxon>
        <taxon>Formicoidea</taxon>
        <taxon>Formicidae</taxon>
        <taxon>Myrmicinae</taxon>
        <taxon>Cardiocondyla</taxon>
    </lineage>
</organism>
<keyword evidence="2" id="KW-1185">Reference proteome</keyword>
<dbReference type="Proteomes" id="UP001430953">
    <property type="component" value="Unassembled WGS sequence"/>
</dbReference>
<dbReference type="AlphaFoldDB" id="A0AAW2GYU3"/>
<name>A0AAW2GYU3_9HYME</name>
<accession>A0AAW2GYU3</accession>